<name>A0A0E9WEF9_ANGAN</name>
<evidence type="ECO:0000313" key="1">
    <source>
        <dbReference type="EMBL" id="JAH88711.1"/>
    </source>
</evidence>
<organism evidence="1">
    <name type="scientific">Anguilla anguilla</name>
    <name type="common">European freshwater eel</name>
    <name type="synonym">Muraena anguilla</name>
    <dbReference type="NCBI Taxonomy" id="7936"/>
    <lineage>
        <taxon>Eukaryota</taxon>
        <taxon>Metazoa</taxon>
        <taxon>Chordata</taxon>
        <taxon>Craniata</taxon>
        <taxon>Vertebrata</taxon>
        <taxon>Euteleostomi</taxon>
        <taxon>Actinopterygii</taxon>
        <taxon>Neopterygii</taxon>
        <taxon>Teleostei</taxon>
        <taxon>Anguilliformes</taxon>
        <taxon>Anguillidae</taxon>
        <taxon>Anguilla</taxon>
    </lineage>
</organism>
<sequence>MLNIWFKSIYSYILFSSVPEGGTLFKKPAAMQEGCWSFLFLYTLLASVFF</sequence>
<reference evidence="1" key="2">
    <citation type="journal article" date="2015" name="Fish Shellfish Immunol.">
        <title>Early steps in the European eel (Anguilla anguilla)-Vibrio vulnificus interaction in the gills: Role of the RtxA13 toxin.</title>
        <authorList>
            <person name="Callol A."/>
            <person name="Pajuelo D."/>
            <person name="Ebbesson L."/>
            <person name="Teles M."/>
            <person name="MacKenzie S."/>
            <person name="Amaro C."/>
        </authorList>
    </citation>
    <scope>NUCLEOTIDE SEQUENCE</scope>
</reference>
<dbReference type="AlphaFoldDB" id="A0A0E9WEF9"/>
<proteinExistence type="predicted"/>
<accession>A0A0E9WEF9</accession>
<protein>
    <submittedName>
        <fullName evidence="1">Uncharacterized protein</fullName>
    </submittedName>
</protein>
<reference evidence="1" key="1">
    <citation type="submission" date="2014-11" db="EMBL/GenBank/DDBJ databases">
        <authorList>
            <person name="Amaro Gonzalez C."/>
        </authorList>
    </citation>
    <scope>NUCLEOTIDE SEQUENCE</scope>
</reference>
<dbReference type="EMBL" id="GBXM01019866">
    <property type="protein sequence ID" value="JAH88711.1"/>
    <property type="molecule type" value="Transcribed_RNA"/>
</dbReference>